<dbReference type="Pfam" id="PF00672">
    <property type="entry name" value="HAMP"/>
    <property type="match status" value="1"/>
</dbReference>
<dbReference type="PROSITE" id="PS50111">
    <property type="entry name" value="CHEMOTAXIS_TRANSDUC_2"/>
    <property type="match status" value="1"/>
</dbReference>
<dbReference type="GO" id="GO:0004888">
    <property type="term" value="F:transmembrane signaling receptor activity"/>
    <property type="evidence" value="ECO:0007669"/>
    <property type="project" value="InterPro"/>
</dbReference>
<keyword evidence="4" id="KW-1133">Transmembrane helix</keyword>
<dbReference type="Proteomes" id="UP000247523">
    <property type="component" value="Unassembled WGS sequence"/>
</dbReference>
<keyword evidence="1 3" id="KW-0807">Transducer</keyword>
<dbReference type="Gene3D" id="1.10.287.950">
    <property type="entry name" value="Methyl-accepting chemotaxis protein"/>
    <property type="match status" value="1"/>
</dbReference>
<dbReference type="InterPro" id="IPR047347">
    <property type="entry name" value="YvaQ-like_sensor"/>
</dbReference>
<evidence type="ECO:0000256" key="2">
    <source>
        <dbReference type="ARBA" id="ARBA00029447"/>
    </source>
</evidence>
<dbReference type="PROSITE" id="PS50885">
    <property type="entry name" value="HAMP"/>
    <property type="match status" value="1"/>
</dbReference>
<dbReference type="PANTHER" id="PTHR32089:SF112">
    <property type="entry name" value="LYSOZYME-LIKE PROTEIN-RELATED"/>
    <property type="match status" value="1"/>
</dbReference>
<dbReference type="GO" id="GO:0007165">
    <property type="term" value="P:signal transduction"/>
    <property type="evidence" value="ECO:0007669"/>
    <property type="project" value="UniProtKB-KW"/>
</dbReference>
<dbReference type="Pfam" id="PF00015">
    <property type="entry name" value="MCPsignal"/>
    <property type="match status" value="1"/>
</dbReference>
<feature type="transmembrane region" description="Helical" evidence="4">
    <location>
        <begin position="193"/>
        <end position="213"/>
    </location>
</feature>
<sequence>MTKLLKKASIKLKLLIGFLFIAAISVAVGLVGTISMDKIADHSETMYSYNLASIDDLHIIKENLLNVRTQLQKAVLYQDPDQTKDSIESIDEFTQINETYIDSYDKFSLSDKAREIWNNFLTDMDAYRTAREEVLTLASAGKYEEASNSLSSVTQIRESMFDKLNQLIELNQQMAQASDAENKGLANTSSTTMSMMIVVGLILSIFIGLRLSLNISKSINKGLEFASALGEGDLTVVIKNSSQDELGRMIDALNLAKDNMRKIVSSIVVQTEEVSASSEKLSATLEEVSQSFETMNTSTSTISDGVMDIRAATEELTATVEQVNTGVTQLATSSSDGSKEAVDIKARAIQIKDKGTESRQLADSMYHDKQVNILDAIEKGKVVEEISNIANLINDIASQTNLLALNASIEAARAGEHGRGFAVVASEIGALAAQSTNYVREITDVVNNVKNAFSNLADNSKEILGYVDTRVRGDYDLLVDTGINYEKDAIYVSSLSQDTASMAQELNASTEEITSVIQTIASNIEDTAISFTQIQENMNETNIAMEQIAKTAENQATIAETLNKLTSGFKI</sequence>
<keyword evidence="4" id="KW-0812">Transmembrane</keyword>
<dbReference type="InterPro" id="IPR004089">
    <property type="entry name" value="MCPsignal_dom"/>
</dbReference>
<gene>
    <name evidence="7" type="ORF">C8E03_10690</name>
</gene>
<dbReference type="SMART" id="SM00283">
    <property type="entry name" value="MA"/>
    <property type="match status" value="1"/>
</dbReference>
<dbReference type="RefSeq" id="WP_110291197.1">
    <property type="nucleotide sequence ID" value="NZ_QICS01000006.1"/>
</dbReference>
<dbReference type="GO" id="GO:0006935">
    <property type="term" value="P:chemotaxis"/>
    <property type="evidence" value="ECO:0007669"/>
    <property type="project" value="InterPro"/>
</dbReference>
<dbReference type="EMBL" id="QICS01000006">
    <property type="protein sequence ID" value="PXV89439.1"/>
    <property type="molecule type" value="Genomic_DNA"/>
</dbReference>
<dbReference type="PANTHER" id="PTHR32089">
    <property type="entry name" value="METHYL-ACCEPTING CHEMOTAXIS PROTEIN MCPB"/>
    <property type="match status" value="1"/>
</dbReference>
<comment type="caution">
    <text evidence="7">The sequence shown here is derived from an EMBL/GenBank/DDBJ whole genome shotgun (WGS) entry which is preliminary data.</text>
</comment>
<keyword evidence="4" id="KW-0472">Membrane</keyword>
<dbReference type="InterPro" id="IPR004090">
    <property type="entry name" value="Chemotax_Me-accpt_rcpt"/>
</dbReference>
<dbReference type="CDD" id="cd19411">
    <property type="entry name" value="MCP2201-like_sensor"/>
    <property type="match status" value="1"/>
</dbReference>
<dbReference type="SMART" id="SM00304">
    <property type="entry name" value="HAMP"/>
    <property type="match status" value="1"/>
</dbReference>
<dbReference type="InterPro" id="IPR024478">
    <property type="entry name" value="HlyB_4HB_MCP"/>
</dbReference>
<dbReference type="PRINTS" id="PR00260">
    <property type="entry name" value="CHEMTRNSDUCR"/>
</dbReference>
<evidence type="ECO:0000256" key="1">
    <source>
        <dbReference type="ARBA" id="ARBA00023224"/>
    </source>
</evidence>
<dbReference type="GO" id="GO:0016020">
    <property type="term" value="C:membrane"/>
    <property type="evidence" value="ECO:0007669"/>
    <property type="project" value="InterPro"/>
</dbReference>
<evidence type="ECO:0000256" key="4">
    <source>
        <dbReference type="SAM" id="Phobius"/>
    </source>
</evidence>
<feature type="domain" description="HAMP" evidence="6">
    <location>
        <begin position="213"/>
        <end position="265"/>
    </location>
</feature>
<accession>A0A318EN67</accession>
<evidence type="ECO:0000256" key="3">
    <source>
        <dbReference type="PROSITE-ProRule" id="PRU00284"/>
    </source>
</evidence>
<feature type="domain" description="Methyl-accepting transducer" evidence="5">
    <location>
        <begin position="284"/>
        <end position="528"/>
    </location>
</feature>
<proteinExistence type="inferred from homology"/>
<evidence type="ECO:0000313" key="8">
    <source>
        <dbReference type="Proteomes" id="UP000247523"/>
    </source>
</evidence>
<organism evidence="7 8">
    <name type="scientific">Lachnotalea glycerini</name>
    <dbReference type="NCBI Taxonomy" id="1763509"/>
    <lineage>
        <taxon>Bacteria</taxon>
        <taxon>Bacillati</taxon>
        <taxon>Bacillota</taxon>
        <taxon>Clostridia</taxon>
        <taxon>Lachnospirales</taxon>
        <taxon>Lachnospiraceae</taxon>
        <taxon>Lachnotalea</taxon>
    </lineage>
</organism>
<reference evidence="7 8" key="1">
    <citation type="submission" date="2018-05" db="EMBL/GenBank/DDBJ databases">
        <title>Genomic Encyclopedia of Type Strains, Phase IV (KMG-IV): sequencing the most valuable type-strain genomes for metagenomic binning, comparative biology and taxonomic classification.</title>
        <authorList>
            <person name="Goeker M."/>
        </authorList>
    </citation>
    <scope>NUCLEOTIDE SEQUENCE [LARGE SCALE GENOMIC DNA]</scope>
    <source>
        <strain evidence="7 8">DSM 28816</strain>
    </source>
</reference>
<evidence type="ECO:0000259" key="5">
    <source>
        <dbReference type="PROSITE" id="PS50111"/>
    </source>
</evidence>
<dbReference type="CDD" id="cd06225">
    <property type="entry name" value="HAMP"/>
    <property type="match status" value="1"/>
</dbReference>
<name>A0A318EN67_9FIRM</name>
<evidence type="ECO:0000313" key="7">
    <source>
        <dbReference type="EMBL" id="PXV89439.1"/>
    </source>
</evidence>
<dbReference type="InterPro" id="IPR003660">
    <property type="entry name" value="HAMP_dom"/>
</dbReference>
<dbReference type="AlphaFoldDB" id="A0A318EN67"/>
<dbReference type="SUPFAM" id="SSF58104">
    <property type="entry name" value="Methyl-accepting chemotaxis protein (MCP) signaling domain"/>
    <property type="match status" value="1"/>
</dbReference>
<protein>
    <submittedName>
        <fullName evidence="7">Methyl-accepting chemotaxis protein</fullName>
    </submittedName>
</protein>
<evidence type="ECO:0000259" key="6">
    <source>
        <dbReference type="PROSITE" id="PS50885"/>
    </source>
</evidence>
<dbReference type="Pfam" id="PF12729">
    <property type="entry name" value="4HB_MCP_1"/>
    <property type="match status" value="1"/>
</dbReference>
<comment type="similarity">
    <text evidence="2">Belongs to the methyl-accepting chemotaxis (MCP) protein family.</text>
</comment>